<comment type="caution">
    <text evidence="6">The sequence shown here is derived from an EMBL/GenBank/DDBJ whole genome shotgun (WGS) entry which is preliminary data.</text>
</comment>
<dbReference type="InterPro" id="IPR058163">
    <property type="entry name" value="LysR-type_TF_proteobact-type"/>
</dbReference>
<dbReference type="PRINTS" id="PR00039">
    <property type="entry name" value="HTHLYSR"/>
</dbReference>
<protein>
    <recommendedName>
        <fullName evidence="5">HTH lysR-type domain-containing protein</fullName>
    </recommendedName>
</protein>
<dbReference type="EMBL" id="JEMC01001203">
    <property type="protein sequence ID" value="KYF98902.1"/>
    <property type="molecule type" value="Genomic_DNA"/>
</dbReference>
<dbReference type="PANTHER" id="PTHR30537:SF1">
    <property type="entry name" value="HTH-TYPE TRANSCRIPTIONAL REGULATOR PGRR"/>
    <property type="match status" value="1"/>
</dbReference>
<dbReference type="GO" id="GO:0043565">
    <property type="term" value="F:sequence-specific DNA binding"/>
    <property type="evidence" value="ECO:0007669"/>
    <property type="project" value="TreeGrafter"/>
</dbReference>
<dbReference type="GO" id="GO:0003700">
    <property type="term" value="F:DNA-binding transcription factor activity"/>
    <property type="evidence" value="ECO:0007669"/>
    <property type="project" value="InterPro"/>
</dbReference>
<reference evidence="6 7" key="1">
    <citation type="submission" date="2014-02" db="EMBL/GenBank/DDBJ databases">
        <title>The small core and large imbalanced accessory genome model reveals a collaborative survival strategy of Sorangium cellulosum strains in nature.</title>
        <authorList>
            <person name="Han K."/>
            <person name="Peng R."/>
            <person name="Blom J."/>
            <person name="Li Y.-Z."/>
        </authorList>
    </citation>
    <scope>NUCLEOTIDE SEQUENCE [LARGE SCALE GENOMIC DNA]</scope>
    <source>
        <strain evidence="6 7">So0149</strain>
    </source>
</reference>
<dbReference type="Gene3D" id="1.10.10.10">
    <property type="entry name" value="Winged helix-like DNA-binding domain superfamily/Winged helix DNA-binding domain"/>
    <property type="match status" value="1"/>
</dbReference>
<organism evidence="6 7">
    <name type="scientific">Sorangium cellulosum</name>
    <name type="common">Polyangium cellulosum</name>
    <dbReference type="NCBI Taxonomy" id="56"/>
    <lineage>
        <taxon>Bacteria</taxon>
        <taxon>Pseudomonadati</taxon>
        <taxon>Myxococcota</taxon>
        <taxon>Polyangia</taxon>
        <taxon>Polyangiales</taxon>
        <taxon>Polyangiaceae</taxon>
        <taxon>Sorangium</taxon>
    </lineage>
</organism>
<feature type="domain" description="HTH lysR-type" evidence="5">
    <location>
        <begin position="1"/>
        <end position="60"/>
    </location>
</feature>
<accession>A0A150T2E5</accession>
<dbReference type="AlphaFoldDB" id="A0A150T2E5"/>
<dbReference type="PANTHER" id="PTHR30537">
    <property type="entry name" value="HTH-TYPE TRANSCRIPTIONAL REGULATOR"/>
    <property type="match status" value="1"/>
</dbReference>
<dbReference type="FunFam" id="1.10.10.10:FF:000001">
    <property type="entry name" value="LysR family transcriptional regulator"/>
    <property type="match status" value="1"/>
</dbReference>
<evidence type="ECO:0000256" key="1">
    <source>
        <dbReference type="ARBA" id="ARBA00009437"/>
    </source>
</evidence>
<dbReference type="Gene3D" id="3.40.190.290">
    <property type="match status" value="1"/>
</dbReference>
<dbReference type="InterPro" id="IPR036390">
    <property type="entry name" value="WH_DNA-bd_sf"/>
</dbReference>
<keyword evidence="4" id="KW-0804">Transcription</keyword>
<proteinExistence type="inferred from homology"/>
<keyword evidence="3" id="KW-0238">DNA-binding</keyword>
<name>A0A150T2E5_SORCE</name>
<sequence length="306" mass="33167">MDDPFSGLSAFLAVAERRSFTAAAAHLGVTPSAVSQAVKLLEERLGARLLHRTTRSVALTEAGERFLERVRPAVAVVEDAMASAGDAAERPVGTLRLNVPKLACSMLLEPLLAPLLSENPGLTLEVFVDDGLVNIVAAGFDAGVRLGETLEQDMIAVKMGGDLRTAVVGAPSYLAARGRPRRPRDLLRHDCIRYRRVTSGAVYRWEFVEDGRDLAIAVNGRLIVNDLDVMVRAARDGLGLAHVIRESVEEHLESGALVELLKGYAAVFPGFHLYYPSRVHVPRKLQVLIDRLKSARAGAPTSRPRS</sequence>
<evidence type="ECO:0000256" key="2">
    <source>
        <dbReference type="ARBA" id="ARBA00023015"/>
    </source>
</evidence>
<dbReference type="Pfam" id="PF00126">
    <property type="entry name" value="HTH_1"/>
    <property type="match status" value="1"/>
</dbReference>
<gene>
    <name evidence="6" type="ORF">BE18_30625</name>
</gene>
<dbReference type="InterPro" id="IPR036388">
    <property type="entry name" value="WH-like_DNA-bd_sf"/>
</dbReference>
<dbReference type="SUPFAM" id="SSF46785">
    <property type="entry name" value="Winged helix' DNA-binding domain"/>
    <property type="match status" value="1"/>
</dbReference>
<dbReference type="InterPro" id="IPR000847">
    <property type="entry name" value="LysR_HTH_N"/>
</dbReference>
<dbReference type="GO" id="GO:0006351">
    <property type="term" value="P:DNA-templated transcription"/>
    <property type="evidence" value="ECO:0007669"/>
    <property type="project" value="TreeGrafter"/>
</dbReference>
<evidence type="ECO:0000313" key="7">
    <source>
        <dbReference type="Proteomes" id="UP000075515"/>
    </source>
</evidence>
<dbReference type="InterPro" id="IPR005119">
    <property type="entry name" value="LysR_subst-bd"/>
</dbReference>
<keyword evidence="2" id="KW-0805">Transcription regulation</keyword>
<dbReference type="Pfam" id="PF03466">
    <property type="entry name" value="LysR_substrate"/>
    <property type="match status" value="1"/>
</dbReference>
<dbReference type="PROSITE" id="PS50931">
    <property type="entry name" value="HTH_LYSR"/>
    <property type="match status" value="1"/>
</dbReference>
<evidence type="ECO:0000313" key="6">
    <source>
        <dbReference type="EMBL" id="KYF98902.1"/>
    </source>
</evidence>
<dbReference type="SUPFAM" id="SSF53850">
    <property type="entry name" value="Periplasmic binding protein-like II"/>
    <property type="match status" value="1"/>
</dbReference>
<evidence type="ECO:0000256" key="3">
    <source>
        <dbReference type="ARBA" id="ARBA00023125"/>
    </source>
</evidence>
<comment type="similarity">
    <text evidence="1">Belongs to the LysR transcriptional regulatory family.</text>
</comment>
<dbReference type="Proteomes" id="UP000075515">
    <property type="component" value="Unassembled WGS sequence"/>
</dbReference>
<evidence type="ECO:0000256" key="4">
    <source>
        <dbReference type="ARBA" id="ARBA00023163"/>
    </source>
</evidence>
<evidence type="ECO:0000259" key="5">
    <source>
        <dbReference type="PROSITE" id="PS50931"/>
    </source>
</evidence>